<dbReference type="Gene3D" id="3.40.50.150">
    <property type="entry name" value="Vaccinia Virus protein VP39"/>
    <property type="match status" value="1"/>
</dbReference>
<feature type="binding site" evidence="6">
    <location>
        <position position="69"/>
    </location>
    <ligand>
        <name>S-adenosyl-L-methionine</name>
        <dbReference type="ChEBI" id="CHEBI:59789"/>
    </ligand>
</feature>
<feature type="region of interest" description="Disordered" evidence="8">
    <location>
        <begin position="1"/>
        <end position="27"/>
    </location>
</feature>
<keyword evidence="1 7" id="KW-0698">rRNA processing</keyword>
<evidence type="ECO:0000259" key="9">
    <source>
        <dbReference type="SMART" id="SM00650"/>
    </source>
</evidence>
<feature type="binding site" evidence="6">
    <location>
        <position position="94"/>
    </location>
    <ligand>
        <name>S-adenosyl-L-methionine</name>
        <dbReference type="ChEBI" id="CHEBI:59789"/>
    </ligand>
</feature>
<dbReference type="PANTHER" id="PTHR11727">
    <property type="entry name" value="DIMETHYLADENOSINE TRANSFERASE"/>
    <property type="match status" value="1"/>
</dbReference>
<feature type="binding site" evidence="6">
    <location>
        <position position="140"/>
    </location>
    <ligand>
        <name>S-adenosyl-L-methionine</name>
        <dbReference type="ChEBI" id="CHEBI:59789"/>
    </ligand>
</feature>
<dbReference type="Pfam" id="PF00398">
    <property type="entry name" value="RrnaAD"/>
    <property type="match status" value="2"/>
</dbReference>
<dbReference type="InterPro" id="IPR029063">
    <property type="entry name" value="SAM-dependent_MTases_sf"/>
</dbReference>
<feature type="binding site" evidence="6">
    <location>
        <position position="67"/>
    </location>
    <ligand>
        <name>S-adenosyl-L-methionine</name>
        <dbReference type="ChEBI" id="CHEBI:59789"/>
    </ligand>
</feature>
<dbReference type="GO" id="GO:0003723">
    <property type="term" value="F:RNA binding"/>
    <property type="evidence" value="ECO:0007669"/>
    <property type="project" value="UniProtKB-UniRule"/>
</dbReference>
<dbReference type="CDD" id="cd02440">
    <property type="entry name" value="AdoMet_MTases"/>
    <property type="match status" value="1"/>
</dbReference>
<feature type="domain" description="Ribosomal RNA adenine methylase transferase N-terminal" evidence="9">
    <location>
        <begin position="74"/>
        <end position="226"/>
    </location>
</feature>
<gene>
    <name evidence="11" type="primary">LOC105054590</name>
</gene>
<keyword evidence="10" id="KW-1185">Reference proteome</keyword>
<feature type="binding site" evidence="6">
    <location>
        <position position="115"/>
    </location>
    <ligand>
        <name>S-adenosyl-L-methionine</name>
        <dbReference type="ChEBI" id="CHEBI:59789"/>
    </ligand>
</feature>
<evidence type="ECO:0000256" key="1">
    <source>
        <dbReference type="ARBA" id="ARBA00022552"/>
    </source>
</evidence>
<dbReference type="PANTHER" id="PTHR11727:SF27">
    <property type="entry name" value="RIBOSOMAL RNA SMALL SUBUNIT METHYLTRANSFERASE, CHLOROPLASTIC"/>
    <property type="match status" value="1"/>
</dbReference>
<comment type="similarity">
    <text evidence="6 7">Belongs to the class I-like SAM-binding methyltransferase superfamily. rRNA adenine N(6)-methyltransferase family.</text>
</comment>
<evidence type="ECO:0000256" key="3">
    <source>
        <dbReference type="ARBA" id="ARBA00022679"/>
    </source>
</evidence>
<feature type="binding site" evidence="6">
    <location>
        <position position="148"/>
    </location>
    <ligand>
        <name>S-adenosyl-L-methionine</name>
        <dbReference type="ChEBI" id="CHEBI:59789"/>
    </ligand>
</feature>
<dbReference type="SMART" id="SM00650">
    <property type="entry name" value="rADc"/>
    <property type="match status" value="1"/>
</dbReference>
<keyword evidence="2 6" id="KW-0489">Methyltransferase</keyword>
<reference evidence="11" key="1">
    <citation type="submission" date="2025-08" db="UniProtKB">
        <authorList>
            <consortium name="RefSeq"/>
        </authorList>
    </citation>
    <scope>IDENTIFICATION</scope>
</reference>
<evidence type="ECO:0000256" key="8">
    <source>
        <dbReference type="SAM" id="MobiDB-lite"/>
    </source>
</evidence>
<protein>
    <recommendedName>
        <fullName evidence="7">rRNA adenine N(6)-methyltransferase</fullName>
        <ecNumber evidence="7">2.1.1.-</ecNumber>
    </recommendedName>
</protein>
<feature type="compositionally biased region" description="Polar residues" evidence="8">
    <location>
        <begin position="1"/>
        <end position="10"/>
    </location>
</feature>
<dbReference type="GO" id="GO:0000179">
    <property type="term" value="F:rRNA (adenine-N6,N6-)-dimethyltransferase activity"/>
    <property type="evidence" value="ECO:0007669"/>
    <property type="project" value="UniProtKB-UniRule"/>
</dbReference>
<keyword evidence="5 6" id="KW-0694">RNA-binding</keyword>
<evidence type="ECO:0000313" key="11">
    <source>
        <dbReference type="RefSeq" id="XP_029123276.1"/>
    </source>
</evidence>
<evidence type="ECO:0000256" key="6">
    <source>
        <dbReference type="PROSITE-ProRule" id="PRU01026"/>
    </source>
</evidence>
<dbReference type="InterPro" id="IPR023165">
    <property type="entry name" value="rRNA_Ade_diMease-like_C"/>
</dbReference>
<dbReference type="RefSeq" id="XP_029123276.1">
    <property type="nucleotide sequence ID" value="XM_029267443.1"/>
</dbReference>
<dbReference type="Proteomes" id="UP000504607">
    <property type="component" value="Chromosome 12"/>
</dbReference>
<keyword evidence="4 6" id="KW-0949">S-adenosyl-L-methionine</keyword>
<dbReference type="PROSITE" id="PS51689">
    <property type="entry name" value="SAM_RNA_A_N6_MT"/>
    <property type="match status" value="1"/>
</dbReference>
<accession>A0A8N4FC03</accession>
<dbReference type="InterPro" id="IPR001737">
    <property type="entry name" value="KsgA/Erm"/>
</dbReference>
<dbReference type="Gene3D" id="1.10.8.100">
    <property type="entry name" value="Ribosomal RNA adenine dimethylase-like, domain 2"/>
    <property type="match status" value="1"/>
</dbReference>
<dbReference type="SUPFAM" id="SSF53335">
    <property type="entry name" value="S-adenosyl-L-methionine-dependent methyltransferases"/>
    <property type="match status" value="1"/>
</dbReference>
<organism evidence="10 11">
    <name type="scientific">Elaeis guineensis var. tenera</name>
    <name type="common">Oil palm</name>
    <dbReference type="NCBI Taxonomy" id="51953"/>
    <lineage>
        <taxon>Eukaryota</taxon>
        <taxon>Viridiplantae</taxon>
        <taxon>Streptophyta</taxon>
        <taxon>Embryophyta</taxon>
        <taxon>Tracheophyta</taxon>
        <taxon>Spermatophyta</taxon>
        <taxon>Magnoliopsida</taxon>
        <taxon>Liliopsida</taxon>
        <taxon>Arecaceae</taxon>
        <taxon>Arecoideae</taxon>
        <taxon>Cocoseae</taxon>
        <taxon>Elaeidinae</taxon>
        <taxon>Elaeis</taxon>
    </lineage>
</organism>
<dbReference type="InterPro" id="IPR020598">
    <property type="entry name" value="rRNA_Ade_methylase_Trfase_N"/>
</dbReference>
<dbReference type="GeneID" id="105054590"/>
<dbReference type="EC" id="2.1.1.-" evidence="7"/>
<proteinExistence type="inferred from homology"/>
<evidence type="ECO:0000256" key="5">
    <source>
        <dbReference type="ARBA" id="ARBA00022884"/>
    </source>
</evidence>
<evidence type="ECO:0000313" key="10">
    <source>
        <dbReference type="Proteomes" id="UP000504607"/>
    </source>
</evidence>
<keyword evidence="3 6" id="KW-0808">Transferase</keyword>
<dbReference type="FunFam" id="1.10.8.100:FF:000001">
    <property type="entry name" value="Ribosomal RNA small subunit methyltransferase A"/>
    <property type="match status" value="1"/>
</dbReference>
<evidence type="ECO:0000256" key="2">
    <source>
        <dbReference type="ARBA" id="ARBA00022603"/>
    </source>
</evidence>
<evidence type="ECO:0000256" key="4">
    <source>
        <dbReference type="ARBA" id="ARBA00022691"/>
    </source>
</evidence>
<dbReference type="PROSITE" id="PS01131">
    <property type="entry name" value="RRNA_A_DIMETH"/>
    <property type="match status" value="1"/>
</dbReference>
<dbReference type="AlphaFoldDB" id="A0A8N4FC03"/>
<sequence length="300" mass="33477">MLSITPTSPSLRPCARPRLSDPPRPPLPVVAAAATSRRKRSEDDYHATIKSLNSKGRYTPRKSLGQHYMLNSSINEALSNVAEVEDGDVVLEIGPGTGSLTNVLIDAGATVIAIEKDPHMAMLVRDRFGYTDQLVVLQEDFTKCHIHSHLSSLLENKNSIGIKPRYAKDETASRLADCSLRTSEYRPINIFVNFYSDPEYKFKVERTNFFPQPNVDAAVIKFTLKQVVDYPPVASPKSFFSMVNSAFNGKRKMLRRSLQHICPSLEIEAALKNVGLPVTARPQDLTLDDFVKLHNLITQL</sequence>
<dbReference type="InterPro" id="IPR020596">
    <property type="entry name" value="rRNA_Ade_Mease_Trfase_CS"/>
</dbReference>
<evidence type="ECO:0000256" key="7">
    <source>
        <dbReference type="RuleBase" id="RU362106"/>
    </source>
</evidence>
<name>A0A8N4FC03_ELAGV</name>